<dbReference type="Proteomes" id="UP000055024">
    <property type="component" value="Unassembled WGS sequence"/>
</dbReference>
<evidence type="ECO:0000313" key="3">
    <source>
        <dbReference type="Proteomes" id="UP000055024"/>
    </source>
</evidence>
<dbReference type="EMBL" id="JYDP01001867">
    <property type="protein sequence ID" value="KRY97692.1"/>
    <property type="molecule type" value="Genomic_DNA"/>
</dbReference>
<evidence type="ECO:0000313" key="2">
    <source>
        <dbReference type="EMBL" id="KRY97692.1"/>
    </source>
</evidence>
<reference evidence="2 3" key="1">
    <citation type="submission" date="2015-01" db="EMBL/GenBank/DDBJ databases">
        <title>Evolution of Trichinella species and genotypes.</title>
        <authorList>
            <person name="Korhonen P.K."/>
            <person name="Edoardo P."/>
            <person name="Giuseppe L.R."/>
            <person name="Gasser R.B."/>
        </authorList>
    </citation>
    <scope>NUCLEOTIDE SEQUENCE [LARGE SCALE GENOMIC DNA]</scope>
    <source>
        <strain evidence="2">ISS1029</strain>
    </source>
</reference>
<sequence>MDAMQSVIYGSPRKAAGLSYPNRVRKSVTRRTPARQLFSHSS</sequence>
<protein>
    <submittedName>
        <fullName evidence="2">Uncharacterized protein</fullName>
    </submittedName>
</protein>
<organism evidence="2 3">
    <name type="scientific">Trichinella zimbabwensis</name>
    <dbReference type="NCBI Taxonomy" id="268475"/>
    <lineage>
        <taxon>Eukaryota</taxon>
        <taxon>Metazoa</taxon>
        <taxon>Ecdysozoa</taxon>
        <taxon>Nematoda</taxon>
        <taxon>Enoplea</taxon>
        <taxon>Dorylaimia</taxon>
        <taxon>Trichinellida</taxon>
        <taxon>Trichinellidae</taxon>
        <taxon>Trichinella</taxon>
    </lineage>
</organism>
<keyword evidence="3" id="KW-1185">Reference proteome</keyword>
<evidence type="ECO:0000256" key="1">
    <source>
        <dbReference type="SAM" id="MobiDB-lite"/>
    </source>
</evidence>
<gene>
    <name evidence="2" type="ORF">T11_9613</name>
</gene>
<accession>A0A0V1GHK1</accession>
<name>A0A0V1GHK1_9BILA</name>
<dbReference type="AlphaFoldDB" id="A0A0V1GHK1"/>
<proteinExistence type="predicted"/>
<feature type="region of interest" description="Disordered" evidence="1">
    <location>
        <begin position="1"/>
        <end position="42"/>
    </location>
</feature>
<comment type="caution">
    <text evidence="2">The sequence shown here is derived from an EMBL/GenBank/DDBJ whole genome shotgun (WGS) entry which is preliminary data.</text>
</comment>
<feature type="compositionally biased region" description="Basic residues" evidence="1">
    <location>
        <begin position="23"/>
        <end position="33"/>
    </location>
</feature>